<dbReference type="Pfam" id="PF13557">
    <property type="entry name" value="Phenol_MetA_deg"/>
    <property type="match status" value="1"/>
</dbReference>
<comment type="caution">
    <text evidence="2">The sequence shown here is derived from an EMBL/GenBank/DDBJ whole genome shotgun (WGS) entry which is preliminary data.</text>
</comment>
<dbReference type="PATRIC" id="fig|362413.3.peg.3641"/>
<evidence type="ECO:0000313" key="2">
    <source>
        <dbReference type="EMBL" id="KQB42709.1"/>
    </source>
</evidence>
<gene>
    <name evidence="2" type="ORF">RC62_3716</name>
</gene>
<reference evidence="2 3" key="1">
    <citation type="submission" date="2014-09" db="EMBL/GenBank/DDBJ databases">
        <title>Genome sequence of Flavobacterium aquidurense RC62.</title>
        <authorList>
            <person name="Kim J.F."/>
            <person name="Kwak M.-J."/>
        </authorList>
    </citation>
    <scope>NUCLEOTIDE SEQUENCE [LARGE SCALE GENOMIC DNA]</scope>
    <source>
        <strain evidence="2 3">RC62</strain>
    </source>
</reference>
<organism evidence="2 3">
    <name type="scientific">Flavobacterium aquidurense</name>
    <dbReference type="NCBI Taxonomy" id="362413"/>
    <lineage>
        <taxon>Bacteria</taxon>
        <taxon>Pseudomonadati</taxon>
        <taxon>Bacteroidota</taxon>
        <taxon>Flavobacteriia</taxon>
        <taxon>Flavobacteriales</taxon>
        <taxon>Flavobacteriaceae</taxon>
        <taxon>Flavobacterium</taxon>
    </lineage>
</organism>
<proteinExistence type="predicted"/>
<feature type="chain" id="PRO_5006186187" evidence="1">
    <location>
        <begin position="22"/>
        <end position="246"/>
    </location>
</feature>
<sequence>MKIFYSLTALALFCFSPDILAQQMQTDRPNETEGPNTVIAKHLQIESGFSFEQDHSEHTFEIPELVLRYGIIKNLEVRVETALKISHEDDDNVTGIEPVVIGAKYHIIDHKGAVPDVGVLARVSIPWMADNAYQEKKYSPEIRVLAQHELSKVTRLGYNLGIHWLPDTLQPEYVYTLSADHSITKKIKIFVESYGFAVPQHHAENTVDTGLLFVVNKNVQLDFITGTGIMHANSEKFAEIGLSVRI</sequence>
<evidence type="ECO:0000313" key="3">
    <source>
        <dbReference type="Proteomes" id="UP000050443"/>
    </source>
</evidence>
<name>A0A0Q0X2Q9_9FLAO</name>
<protein>
    <submittedName>
        <fullName evidence="2">Phenol MetA deg domain containing protein</fullName>
    </submittedName>
</protein>
<feature type="signal peptide" evidence="1">
    <location>
        <begin position="1"/>
        <end position="21"/>
    </location>
</feature>
<dbReference type="RefSeq" id="WP_055092782.1">
    <property type="nucleotide sequence ID" value="NZ_JRLF01000006.1"/>
</dbReference>
<dbReference type="AlphaFoldDB" id="A0A0Q0X2Q9"/>
<dbReference type="EMBL" id="JRLF01000006">
    <property type="protein sequence ID" value="KQB42709.1"/>
    <property type="molecule type" value="Genomic_DNA"/>
</dbReference>
<evidence type="ECO:0000256" key="1">
    <source>
        <dbReference type="SAM" id="SignalP"/>
    </source>
</evidence>
<keyword evidence="1" id="KW-0732">Signal</keyword>
<dbReference type="OrthoDB" id="1014491at2"/>
<accession>A0A0Q0X2Q9</accession>
<dbReference type="STRING" id="362413.RC62_3716"/>
<dbReference type="Proteomes" id="UP000050443">
    <property type="component" value="Unassembled WGS sequence"/>
</dbReference>
<dbReference type="InterPro" id="IPR025737">
    <property type="entry name" value="FApF"/>
</dbReference>